<evidence type="ECO:0000259" key="4">
    <source>
        <dbReference type="PROSITE" id="PS50956"/>
    </source>
</evidence>
<gene>
    <name evidence="5" type="ordered locus">MCP_1343</name>
</gene>
<dbReference type="InParanoid" id="D1YY93"/>
<dbReference type="SUPFAM" id="SSF46785">
    <property type="entry name" value="Winged helix' DNA-binding domain"/>
    <property type="match status" value="1"/>
</dbReference>
<dbReference type="InterPro" id="IPR000485">
    <property type="entry name" value="AsnC-type_HTH_dom"/>
</dbReference>
<dbReference type="InterPro" id="IPR036388">
    <property type="entry name" value="WH-like_DNA-bd_sf"/>
</dbReference>
<dbReference type="InterPro" id="IPR011991">
    <property type="entry name" value="ArsR-like_HTH"/>
</dbReference>
<dbReference type="GO" id="GO:0043565">
    <property type="term" value="F:sequence-specific DNA binding"/>
    <property type="evidence" value="ECO:0007669"/>
    <property type="project" value="InterPro"/>
</dbReference>
<feature type="domain" description="HTH asnC-type" evidence="4">
    <location>
        <begin position="2"/>
        <end position="63"/>
    </location>
</feature>
<keyword evidence="1" id="KW-0805">Transcription regulation</keyword>
<dbReference type="SMART" id="SM00344">
    <property type="entry name" value="HTH_ASNC"/>
    <property type="match status" value="1"/>
</dbReference>
<name>D1YY93_METPS</name>
<dbReference type="GO" id="GO:0005829">
    <property type="term" value="C:cytosol"/>
    <property type="evidence" value="ECO:0007669"/>
    <property type="project" value="TreeGrafter"/>
</dbReference>
<dbReference type="GeneID" id="8681311"/>
<dbReference type="EMBL" id="AP011532">
    <property type="protein sequence ID" value="BAI61415.1"/>
    <property type="molecule type" value="Genomic_DNA"/>
</dbReference>
<sequence length="154" mass="17597">MIDEIDRRIVAELVKDSNIPMARLAGECGVTRQTVASRIKKLEKEGVIKRYKAAVDLEKLGLHSYFILFLKLDVSDQEKAAEFIRSIKTDPSVLMDVSITGEWDVMLLLAFCDVKEYEYYTNDLRVRMGPMLKDSKSHVVLNFYKGTDDYVPGL</sequence>
<keyword evidence="2" id="KW-0238">DNA-binding</keyword>
<evidence type="ECO:0000313" key="6">
    <source>
        <dbReference type="Proteomes" id="UP000001882"/>
    </source>
</evidence>
<evidence type="ECO:0000256" key="2">
    <source>
        <dbReference type="ARBA" id="ARBA00023125"/>
    </source>
</evidence>
<dbReference type="Proteomes" id="UP000001882">
    <property type="component" value="Chromosome"/>
</dbReference>
<reference evidence="5 6" key="1">
    <citation type="journal article" date="2007" name="Appl. Environ. Microbiol.">
        <title>Isolation of key methanogens for global methane emission from rice paddy fields: a novel isolate affiliated with the clone cluster rice cluster I.</title>
        <authorList>
            <person name="Sakai S."/>
            <person name="Imachi H."/>
            <person name="Sekiguchi Y."/>
            <person name="Ohashi A."/>
            <person name="Harada H."/>
            <person name="Kamagata Y."/>
        </authorList>
    </citation>
    <scope>NUCLEOTIDE SEQUENCE [LARGE SCALE GENOMIC DNA]</scope>
    <source>
        <strain evidence="6">DSM 17711 / JCM 13418 / NBRC 101707 / SANAE</strain>
    </source>
</reference>
<reference evidence="6" key="3">
    <citation type="journal article" date="2011" name="PLoS ONE">
        <title>Genome sequence of a mesophilic hydrogenotrophic methanogen Methanocella paludicola, the first cultivated representative of the order Methanocellales.</title>
        <authorList>
            <person name="Sakai S."/>
            <person name="Takaki Y."/>
            <person name="Shimamura S."/>
            <person name="Sekine M."/>
            <person name="Tajima T."/>
            <person name="Kosugi H."/>
            <person name="Ichikawa N."/>
            <person name="Tasumi E."/>
            <person name="Hiraki A.T."/>
            <person name="Shimizu A."/>
            <person name="Kato Y."/>
            <person name="Nishiko R."/>
            <person name="Mori K."/>
            <person name="Fujita N."/>
            <person name="Imachi H."/>
            <person name="Takai K."/>
        </authorList>
    </citation>
    <scope>NUCLEOTIDE SEQUENCE [LARGE SCALE GENOMIC DNA]</scope>
    <source>
        <strain evidence="6">DSM 17711 / JCM 13418 / NBRC 101707 / SANAE</strain>
    </source>
</reference>
<dbReference type="PRINTS" id="PR00033">
    <property type="entry name" value="HTHASNC"/>
</dbReference>
<evidence type="ECO:0000256" key="1">
    <source>
        <dbReference type="ARBA" id="ARBA00023015"/>
    </source>
</evidence>
<dbReference type="InterPro" id="IPR036390">
    <property type="entry name" value="WH_DNA-bd_sf"/>
</dbReference>
<keyword evidence="6" id="KW-1185">Reference proteome</keyword>
<reference evidence="5 6" key="2">
    <citation type="journal article" date="2008" name="Int. J. Syst. Evol. Microbiol.">
        <title>Methanocella paludicola gen. nov., sp. nov., a methane-producing archaeon, the first isolate of the lineage 'Rice Cluster I', and proposal of the new archaeal order Methanocellales ord. nov.</title>
        <authorList>
            <person name="Sakai S."/>
            <person name="Imachi H."/>
            <person name="Hanada S."/>
            <person name="Ohashi A."/>
            <person name="Harada H."/>
            <person name="Kamagata Y."/>
        </authorList>
    </citation>
    <scope>NUCLEOTIDE SEQUENCE [LARGE SCALE GENOMIC DNA]</scope>
    <source>
        <strain evidence="6">DSM 17711 / JCM 13418 / NBRC 101707 / SANAE</strain>
    </source>
</reference>
<dbReference type="SUPFAM" id="SSF54909">
    <property type="entry name" value="Dimeric alpha+beta barrel"/>
    <property type="match status" value="1"/>
</dbReference>
<organism evidence="5 6">
    <name type="scientific">Methanocella paludicola (strain DSM 17711 / JCM 13418 / NBRC 101707 / SANAE)</name>
    <dbReference type="NCBI Taxonomy" id="304371"/>
    <lineage>
        <taxon>Archaea</taxon>
        <taxon>Methanobacteriati</taxon>
        <taxon>Methanobacteriota</taxon>
        <taxon>Stenosarchaea group</taxon>
        <taxon>Methanomicrobia</taxon>
        <taxon>Methanocellales</taxon>
        <taxon>Methanocellaceae</taxon>
        <taxon>Methanocella</taxon>
    </lineage>
</organism>
<dbReference type="STRING" id="304371.MCP_1343"/>
<dbReference type="InterPro" id="IPR011008">
    <property type="entry name" value="Dimeric_a/b-barrel"/>
</dbReference>
<dbReference type="RefSeq" id="WP_012900094.1">
    <property type="nucleotide sequence ID" value="NC_013665.1"/>
</dbReference>
<evidence type="ECO:0000313" key="5">
    <source>
        <dbReference type="EMBL" id="BAI61415.1"/>
    </source>
</evidence>
<dbReference type="Pfam" id="PF13412">
    <property type="entry name" value="HTH_24"/>
    <property type="match status" value="1"/>
</dbReference>
<dbReference type="KEGG" id="mpd:MCP_1343"/>
<protein>
    <submittedName>
        <fullName evidence="5">AsnC/Lrp family transcriptional regulator</fullName>
    </submittedName>
</protein>
<dbReference type="Gene3D" id="1.10.10.10">
    <property type="entry name" value="Winged helix-like DNA-binding domain superfamily/Winged helix DNA-binding domain"/>
    <property type="match status" value="1"/>
</dbReference>
<dbReference type="CDD" id="cd00090">
    <property type="entry name" value="HTH_ARSR"/>
    <property type="match status" value="1"/>
</dbReference>
<proteinExistence type="predicted"/>
<dbReference type="InterPro" id="IPR019888">
    <property type="entry name" value="Tscrpt_reg_AsnC-like"/>
</dbReference>
<dbReference type="PANTHER" id="PTHR30154:SF34">
    <property type="entry name" value="TRANSCRIPTIONAL REGULATOR AZLB"/>
    <property type="match status" value="1"/>
</dbReference>
<dbReference type="AlphaFoldDB" id="D1YY93"/>
<evidence type="ECO:0000256" key="3">
    <source>
        <dbReference type="ARBA" id="ARBA00023163"/>
    </source>
</evidence>
<keyword evidence="3" id="KW-0804">Transcription</keyword>
<dbReference type="PROSITE" id="PS50956">
    <property type="entry name" value="HTH_ASNC_2"/>
    <property type="match status" value="1"/>
</dbReference>
<dbReference type="eggNOG" id="arCOG01580">
    <property type="taxonomic scope" value="Archaea"/>
</dbReference>
<dbReference type="GO" id="GO:0043200">
    <property type="term" value="P:response to amino acid"/>
    <property type="evidence" value="ECO:0007669"/>
    <property type="project" value="TreeGrafter"/>
</dbReference>
<accession>D1YY93</accession>
<dbReference type="Gene3D" id="3.30.70.920">
    <property type="match status" value="1"/>
</dbReference>
<dbReference type="PANTHER" id="PTHR30154">
    <property type="entry name" value="LEUCINE-RESPONSIVE REGULATORY PROTEIN"/>
    <property type="match status" value="1"/>
</dbReference>
<dbReference type="OrthoDB" id="6995at2157"/>